<dbReference type="InterPro" id="IPR003593">
    <property type="entry name" value="AAA+_ATPase"/>
</dbReference>
<gene>
    <name evidence="11" type="ORF">GCM10011505_07880</name>
</gene>
<comment type="similarity">
    <text evidence="1 7">Belongs to the ABC transporter superfamily.</text>
</comment>
<dbReference type="EMBL" id="BMDZ01000005">
    <property type="protein sequence ID" value="GGB28985.1"/>
    <property type="molecule type" value="Genomic_DNA"/>
</dbReference>
<dbReference type="InterPro" id="IPR000644">
    <property type="entry name" value="CBS_dom"/>
</dbReference>
<evidence type="ECO:0000256" key="3">
    <source>
        <dbReference type="ARBA" id="ARBA00022741"/>
    </source>
</evidence>
<reference evidence="12" key="1">
    <citation type="journal article" date="2019" name="Int. J. Syst. Evol. Microbiol.">
        <title>The Global Catalogue of Microorganisms (GCM) 10K type strain sequencing project: providing services to taxonomists for standard genome sequencing and annotation.</title>
        <authorList>
            <consortium name="The Broad Institute Genomics Platform"/>
            <consortium name="The Broad Institute Genome Sequencing Center for Infectious Disease"/>
            <person name="Wu L."/>
            <person name="Ma J."/>
        </authorList>
    </citation>
    <scope>NUCLEOTIDE SEQUENCE [LARGE SCALE GENOMIC DNA]</scope>
    <source>
        <strain evidence="12">CGMCC 1.10188</strain>
    </source>
</reference>
<comment type="subunit">
    <text evidence="7">The complex is probably composed of two ATP-binding proteins, two transmembrane proteins and a solute-binding protein.</text>
</comment>
<dbReference type="Gene3D" id="3.40.50.300">
    <property type="entry name" value="P-loop containing nucleotide triphosphate hydrolases"/>
    <property type="match status" value="1"/>
</dbReference>
<dbReference type="Proteomes" id="UP000603352">
    <property type="component" value="Unassembled WGS sequence"/>
</dbReference>
<dbReference type="InterPro" id="IPR046342">
    <property type="entry name" value="CBS_dom_sf"/>
</dbReference>
<dbReference type="Gene3D" id="3.10.580.10">
    <property type="entry name" value="CBS-domain"/>
    <property type="match status" value="1"/>
</dbReference>
<evidence type="ECO:0000259" key="10">
    <source>
        <dbReference type="PROSITE" id="PS51371"/>
    </source>
</evidence>
<keyword evidence="3 7" id="KW-0547">Nucleotide-binding</keyword>
<comment type="catalytic activity">
    <reaction evidence="7">
        <text>a quaternary ammonium(out) + ATP + H2O = a quaternary ammonium(in) + ADP + phosphate + H(+)</text>
        <dbReference type="Rhea" id="RHEA:11036"/>
        <dbReference type="ChEBI" id="CHEBI:15377"/>
        <dbReference type="ChEBI" id="CHEBI:15378"/>
        <dbReference type="ChEBI" id="CHEBI:30616"/>
        <dbReference type="ChEBI" id="CHEBI:35267"/>
        <dbReference type="ChEBI" id="CHEBI:43474"/>
        <dbReference type="ChEBI" id="CHEBI:456216"/>
    </reaction>
</comment>
<dbReference type="GO" id="GO:0005524">
    <property type="term" value="F:ATP binding"/>
    <property type="evidence" value="ECO:0007669"/>
    <property type="project" value="UniProtKB-KW"/>
</dbReference>
<feature type="compositionally biased region" description="Low complexity" evidence="8">
    <location>
        <begin position="412"/>
        <end position="434"/>
    </location>
</feature>
<keyword evidence="7" id="KW-0472">Membrane</keyword>
<sequence>MTDKIVVEGMTKVFGPHPSQALKRIAKGESSAAIHEATGNTVAVREVSFSVKAGEIFVIMGLSGSGKSTLVRMLNRLIDPTEGRVLIDGTDVTAMDMRSLRDLRRRDIAMVFQSFALMPHLSALDNAAFGLAVGGMPVPERRERARAALDKVGLGHLADRYPHELSGGQQQRVGLARALAQNPTVLLMDEAFSALDPLIRTEMQDELIRLQEEESRTVVFISHDLDEAMRIGDRIAIMEGGRMIQVGTPDEILRDPADDYVRAFFRGVDVAHVYTAADVARREGLTVINLSESNLRAALERLRRAERDFAIVHDRRRRFRGMVSVESLAAAIAERDRKAAGNPTALADPEAVIKAAFLPDAVTVPSNASLSTILGTVASAPYPVPVIDADGLYLGVVSRRALLNALDRGSEDPQAPEALAPADAMAPADALAADGPERQRGGEAAE</sequence>
<keyword evidence="7" id="KW-0997">Cell inner membrane</keyword>
<keyword evidence="6" id="KW-0129">CBS domain</keyword>
<evidence type="ECO:0000259" key="9">
    <source>
        <dbReference type="PROSITE" id="PS50893"/>
    </source>
</evidence>
<evidence type="ECO:0000256" key="1">
    <source>
        <dbReference type="ARBA" id="ARBA00005417"/>
    </source>
</evidence>
<dbReference type="InterPro" id="IPR051921">
    <property type="entry name" value="ABC_osmolyte_uptake_ATP-bind"/>
</dbReference>
<feature type="region of interest" description="Disordered" evidence="8">
    <location>
        <begin position="409"/>
        <end position="446"/>
    </location>
</feature>
<accession>A0ABQ1IA94</accession>
<dbReference type="InterPro" id="IPR027417">
    <property type="entry name" value="P-loop_NTPase"/>
</dbReference>
<dbReference type="InterPro" id="IPR005892">
    <property type="entry name" value="Gly-betaine_transp_ATP-bd"/>
</dbReference>
<dbReference type="PROSITE" id="PS51371">
    <property type="entry name" value="CBS"/>
    <property type="match status" value="1"/>
</dbReference>
<dbReference type="SUPFAM" id="SSF52540">
    <property type="entry name" value="P-loop containing nucleoside triphosphate hydrolases"/>
    <property type="match status" value="1"/>
</dbReference>
<dbReference type="Pfam" id="PF00005">
    <property type="entry name" value="ABC_tran"/>
    <property type="match status" value="1"/>
</dbReference>
<evidence type="ECO:0000313" key="11">
    <source>
        <dbReference type="EMBL" id="GGB28985.1"/>
    </source>
</evidence>
<feature type="compositionally biased region" description="Basic and acidic residues" evidence="8">
    <location>
        <begin position="435"/>
        <end position="446"/>
    </location>
</feature>
<name>A0ABQ1IA94_9PROT</name>
<dbReference type="PROSITE" id="PS00211">
    <property type="entry name" value="ABC_TRANSPORTER_1"/>
    <property type="match status" value="1"/>
</dbReference>
<evidence type="ECO:0000256" key="5">
    <source>
        <dbReference type="ARBA" id="ARBA00022970"/>
    </source>
</evidence>
<keyword evidence="2 7" id="KW-0813">Transport</keyword>
<evidence type="ECO:0000256" key="8">
    <source>
        <dbReference type="SAM" id="MobiDB-lite"/>
    </source>
</evidence>
<dbReference type="PANTHER" id="PTHR43869">
    <property type="entry name" value="GLYCINE BETAINE/PROLINE BETAINE TRANSPORT SYSTEM ATP-BINDING PROTEIN PROV"/>
    <property type="match status" value="1"/>
</dbReference>
<dbReference type="Pfam" id="PF00571">
    <property type="entry name" value="CBS"/>
    <property type="match status" value="1"/>
</dbReference>
<dbReference type="SUPFAM" id="SSF54631">
    <property type="entry name" value="CBS-domain pair"/>
    <property type="match status" value="1"/>
</dbReference>
<dbReference type="PROSITE" id="PS50893">
    <property type="entry name" value="ABC_TRANSPORTER_2"/>
    <property type="match status" value="1"/>
</dbReference>
<feature type="domain" description="CBS" evidence="10">
    <location>
        <begin position="357"/>
        <end position="413"/>
    </location>
</feature>
<feature type="domain" description="ABC transporter" evidence="9">
    <location>
        <begin position="29"/>
        <end position="265"/>
    </location>
</feature>
<dbReference type="EC" id="7.6.2.9" evidence="7"/>
<dbReference type="RefSeq" id="WP_188575114.1">
    <property type="nucleotide sequence ID" value="NZ_BMDZ01000005.1"/>
</dbReference>
<evidence type="ECO:0000256" key="7">
    <source>
        <dbReference type="RuleBase" id="RU369116"/>
    </source>
</evidence>
<keyword evidence="12" id="KW-1185">Reference proteome</keyword>
<dbReference type="CDD" id="cd09831">
    <property type="entry name" value="CBS_pair_ABC_Gly_Pro_assoc"/>
    <property type="match status" value="1"/>
</dbReference>
<keyword evidence="4 7" id="KW-0067">ATP-binding</keyword>
<organism evidence="11 12">
    <name type="scientific">Tistrella bauzanensis</name>
    <dbReference type="NCBI Taxonomy" id="657419"/>
    <lineage>
        <taxon>Bacteria</taxon>
        <taxon>Pseudomonadati</taxon>
        <taxon>Pseudomonadota</taxon>
        <taxon>Alphaproteobacteria</taxon>
        <taxon>Geminicoccales</taxon>
        <taxon>Geminicoccaceae</taxon>
        <taxon>Tistrella</taxon>
    </lineage>
</organism>
<proteinExistence type="inferred from homology"/>
<dbReference type="NCBIfam" id="NF007480">
    <property type="entry name" value="PRK10070.1"/>
    <property type="match status" value="1"/>
</dbReference>
<keyword evidence="5" id="KW-0029">Amino-acid transport</keyword>
<comment type="subcellular location">
    <subcellularLocation>
        <location evidence="7">Cell inner membrane</location>
        <topology evidence="7">Peripheral membrane protein</topology>
    </subcellularLocation>
</comment>
<evidence type="ECO:0000256" key="4">
    <source>
        <dbReference type="ARBA" id="ARBA00022840"/>
    </source>
</evidence>
<dbReference type="InterPro" id="IPR017871">
    <property type="entry name" value="ABC_transporter-like_CS"/>
</dbReference>
<evidence type="ECO:0000256" key="2">
    <source>
        <dbReference type="ARBA" id="ARBA00022448"/>
    </source>
</evidence>
<dbReference type="PANTHER" id="PTHR43869:SF1">
    <property type="entry name" value="GLYCINE BETAINE_PROLINE BETAINE TRANSPORT SYSTEM ATP-BINDING PROTEIN PROV"/>
    <property type="match status" value="1"/>
</dbReference>
<dbReference type="InterPro" id="IPR003439">
    <property type="entry name" value="ABC_transporter-like_ATP-bd"/>
</dbReference>
<evidence type="ECO:0000313" key="12">
    <source>
        <dbReference type="Proteomes" id="UP000603352"/>
    </source>
</evidence>
<dbReference type="SMART" id="SM00382">
    <property type="entry name" value="AAA"/>
    <property type="match status" value="1"/>
</dbReference>
<protein>
    <recommendedName>
        <fullName evidence="7">Quaternary amine transport ATP-binding protein</fullName>
        <ecNumber evidence="7">7.6.2.9</ecNumber>
    </recommendedName>
</protein>
<evidence type="ECO:0000256" key="6">
    <source>
        <dbReference type="PROSITE-ProRule" id="PRU00703"/>
    </source>
</evidence>
<comment type="caution">
    <text evidence="11">The sequence shown here is derived from an EMBL/GenBank/DDBJ whole genome shotgun (WGS) entry which is preliminary data.</text>
</comment>
<dbReference type="NCBIfam" id="TIGR01186">
    <property type="entry name" value="proV"/>
    <property type="match status" value="1"/>
</dbReference>
<keyword evidence="7" id="KW-1003">Cell membrane</keyword>
<dbReference type="CDD" id="cd03294">
    <property type="entry name" value="ABC_Pro_Gly_Betaine"/>
    <property type="match status" value="1"/>
</dbReference>